<keyword evidence="3 10" id="KW-0812">Transmembrane</keyword>
<reference evidence="12" key="1">
    <citation type="submission" date="2024-07" db="EMBL/GenBank/DDBJ databases">
        <title>Genome Analysis of a Potential Novel Vibrio Species Secreting pH- and Thermo-stable Alginate Lyase and its Application in Producing Alginate Oligosaccharides.</title>
        <authorList>
            <person name="Huang H."/>
            <person name="Bao K."/>
        </authorList>
    </citation>
    <scope>NUCLEOTIDE SEQUENCE</scope>
    <source>
        <strain evidence="12">HB236076</strain>
    </source>
</reference>
<dbReference type="KEGG" id="vih:AB0763_10615"/>
<dbReference type="SUPFAM" id="SSF48452">
    <property type="entry name" value="TPR-like"/>
    <property type="match status" value="1"/>
</dbReference>
<evidence type="ECO:0000256" key="3">
    <source>
        <dbReference type="ARBA" id="ARBA00022692"/>
    </source>
</evidence>
<keyword evidence="6" id="KW-0143">Chaperone</keyword>
<evidence type="ECO:0000256" key="9">
    <source>
        <dbReference type="SAM" id="Coils"/>
    </source>
</evidence>
<organism evidence="12">
    <name type="scientific">Vibrio sp. HB236076</name>
    <dbReference type="NCBI Taxonomy" id="3232307"/>
    <lineage>
        <taxon>Bacteria</taxon>
        <taxon>Pseudomonadati</taxon>
        <taxon>Pseudomonadota</taxon>
        <taxon>Gammaproteobacteria</taxon>
        <taxon>Vibrionales</taxon>
        <taxon>Vibrionaceae</taxon>
        <taxon>Vibrio</taxon>
    </lineage>
</organism>
<keyword evidence="5 10" id="KW-0472">Membrane</keyword>
<evidence type="ECO:0000256" key="1">
    <source>
        <dbReference type="ARBA" id="ARBA00004401"/>
    </source>
</evidence>
<dbReference type="AlphaFoldDB" id="A0AB39HF01"/>
<keyword evidence="2" id="KW-1003">Cell membrane</keyword>
<evidence type="ECO:0000259" key="11">
    <source>
        <dbReference type="Pfam" id="PF09976"/>
    </source>
</evidence>
<protein>
    <recommendedName>
        <fullName evidence="8">Ancillary SecYEG translocon subunit</fullName>
    </recommendedName>
</protein>
<dbReference type="PANTHER" id="PTHR38035">
    <property type="entry name" value="UPF0070 PROTEIN YFGM"/>
    <property type="match status" value="1"/>
</dbReference>
<feature type="coiled-coil region" evidence="9">
    <location>
        <begin position="105"/>
        <end position="155"/>
    </location>
</feature>
<gene>
    <name evidence="12" type="ORF">AB0763_10615</name>
</gene>
<evidence type="ECO:0000256" key="6">
    <source>
        <dbReference type="ARBA" id="ARBA00023186"/>
    </source>
</evidence>
<dbReference type="InterPro" id="IPR011990">
    <property type="entry name" value="TPR-like_helical_dom_sf"/>
</dbReference>
<evidence type="ECO:0000256" key="5">
    <source>
        <dbReference type="ARBA" id="ARBA00023136"/>
    </source>
</evidence>
<dbReference type="InterPro" id="IPR018704">
    <property type="entry name" value="SecYEG/CpoB_TPR"/>
</dbReference>
<dbReference type="PANTHER" id="PTHR38035:SF1">
    <property type="entry name" value="ANCILLARY SECYEG TRANSLOCON SUBUNIT"/>
    <property type="match status" value="1"/>
</dbReference>
<dbReference type="Gene3D" id="1.25.40.10">
    <property type="entry name" value="Tetratricopeptide repeat domain"/>
    <property type="match status" value="1"/>
</dbReference>
<keyword evidence="9" id="KW-0175">Coiled coil</keyword>
<dbReference type="GO" id="GO:0044877">
    <property type="term" value="F:protein-containing complex binding"/>
    <property type="evidence" value="ECO:0007669"/>
    <property type="project" value="InterPro"/>
</dbReference>
<comment type="subcellular location">
    <subcellularLocation>
        <location evidence="1">Cell membrane</location>
        <topology evidence="1">Single-pass type II membrane protein</topology>
    </subcellularLocation>
</comment>
<evidence type="ECO:0000256" key="7">
    <source>
        <dbReference type="ARBA" id="ARBA00024197"/>
    </source>
</evidence>
<feature type="domain" description="Ancillary SecYEG translocon subunit/Cell division coordinator CpoB TPR" evidence="11">
    <location>
        <begin position="15"/>
        <end position="204"/>
    </location>
</feature>
<evidence type="ECO:0000256" key="2">
    <source>
        <dbReference type="ARBA" id="ARBA00022475"/>
    </source>
</evidence>
<dbReference type="EMBL" id="CP162601">
    <property type="protein sequence ID" value="XDK24645.1"/>
    <property type="molecule type" value="Genomic_DNA"/>
</dbReference>
<evidence type="ECO:0000256" key="10">
    <source>
        <dbReference type="SAM" id="Phobius"/>
    </source>
</evidence>
<dbReference type="GO" id="GO:0005886">
    <property type="term" value="C:plasma membrane"/>
    <property type="evidence" value="ECO:0007669"/>
    <property type="project" value="UniProtKB-SubCell"/>
</dbReference>
<dbReference type="RefSeq" id="WP_306100710.1">
    <property type="nucleotide sequence ID" value="NZ_CP162601.1"/>
</dbReference>
<sequence>MELYDTEEQQVEAIKSWWAQYGNALIAGVVIGVGGLIGWHYYQEGQTTKTHDASHQYTEVMQTLTTQGVDASQSVSDFIDNNPVTEYSVLAAMQLAKAYVQAQDFDNALQQLRWAKENNQEEKLEPLLTFDIARIEKEQGDLTKAEQTLNGLTDEAWKGRVAELRGDIALQKGDQQAAYTAYTQAQQEQDASQLLALKLDDLAQ</sequence>
<name>A0AB39HF01_9VIBR</name>
<dbReference type="Pfam" id="PF09976">
    <property type="entry name" value="TPR_21"/>
    <property type="match status" value="1"/>
</dbReference>
<evidence type="ECO:0000256" key="8">
    <source>
        <dbReference type="ARBA" id="ARBA00024235"/>
    </source>
</evidence>
<keyword evidence="4 10" id="KW-1133">Transmembrane helix</keyword>
<accession>A0AB39HF01</accession>
<dbReference type="PIRSF" id="PIRSF006170">
    <property type="entry name" value="YfgM"/>
    <property type="match status" value="1"/>
</dbReference>
<evidence type="ECO:0000313" key="12">
    <source>
        <dbReference type="EMBL" id="XDK24645.1"/>
    </source>
</evidence>
<evidence type="ECO:0000256" key="4">
    <source>
        <dbReference type="ARBA" id="ARBA00022989"/>
    </source>
</evidence>
<dbReference type="InterPro" id="IPR026039">
    <property type="entry name" value="YfgM"/>
</dbReference>
<comment type="similarity">
    <text evidence="7">Belongs to the YfgM family.</text>
</comment>
<feature type="transmembrane region" description="Helical" evidence="10">
    <location>
        <begin position="21"/>
        <end position="42"/>
    </location>
</feature>
<proteinExistence type="inferred from homology"/>